<comment type="caution">
    <text evidence="1">The sequence shown here is derived from an EMBL/GenBank/DDBJ whole genome shotgun (WGS) entry which is preliminary data.</text>
</comment>
<keyword evidence="2" id="KW-1185">Reference proteome</keyword>
<reference evidence="1 2" key="1">
    <citation type="submission" date="2016-07" db="EMBL/GenBank/DDBJ databases">
        <title>Pervasive Adenine N6-methylation of Active Genes in Fungi.</title>
        <authorList>
            <consortium name="DOE Joint Genome Institute"/>
            <person name="Mondo S.J."/>
            <person name="Dannebaum R.O."/>
            <person name="Kuo R.C."/>
            <person name="Labutti K."/>
            <person name="Haridas S."/>
            <person name="Kuo A."/>
            <person name="Salamov A."/>
            <person name="Ahrendt S.R."/>
            <person name="Lipzen A."/>
            <person name="Sullivan W."/>
            <person name="Andreopoulos W.B."/>
            <person name="Clum A."/>
            <person name="Lindquist E."/>
            <person name="Daum C."/>
            <person name="Ramamoorthy G.K."/>
            <person name="Gryganskyi A."/>
            <person name="Culley D."/>
            <person name="Magnuson J.K."/>
            <person name="James T.Y."/>
            <person name="O'Malley M.A."/>
            <person name="Stajich J.E."/>
            <person name="Spatafora J.W."/>
            <person name="Visel A."/>
            <person name="Grigoriev I.V."/>
        </authorList>
    </citation>
    <scope>NUCLEOTIDE SEQUENCE [LARGE SCALE GENOMIC DNA]</scope>
    <source>
        <strain evidence="1 2">CBS 115471</strain>
    </source>
</reference>
<dbReference type="EMBL" id="MCFA01000013">
    <property type="protein sequence ID" value="ORY17244.1"/>
    <property type="molecule type" value="Genomic_DNA"/>
</dbReference>
<evidence type="ECO:0000313" key="2">
    <source>
        <dbReference type="Proteomes" id="UP000193144"/>
    </source>
</evidence>
<proteinExistence type="predicted"/>
<accession>A0A1Y2A439</accession>
<protein>
    <submittedName>
        <fullName evidence="1">Uncharacterized protein</fullName>
    </submittedName>
</protein>
<name>A0A1Y2A439_9PLEO</name>
<gene>
    <name evidence="1" type="ORF">BCR34DRAFT_555698</name>
</gene>
<dbReference type="Proteomes" id="UP000193144">
    <property type="component" value="Unassembled WGS sequence"/>
</dbReference>
<evidence type="ECO:0000313" key="1">
    <source>
        <dbReference type="EMBL" id="ORY17244.1"/>
    </source>
</evidence>
<organism evidence="1 2">
    <name type="scientific">Clohesyomyces aquaticus</name>
    <dbReference type="NCBI Taxonomy" id="1231657"/>
    <lineage>
        <taxon>Eukaryota</taxon>
        <taxon>Fungi</taxon>
        <taxon>Dikarya</taxon>
        <taxon>Ascomycota</taxon>
        <taxon>Pezizomycotina</taxon>
        <taxon>Dothideomycetes</taxon>
        <taxon>Pleosporomycetidae</taxon>
        <taxon>Pleosporales</taxon>
        <taxon>Lindgomycetaceae</taxon>
        <taxon>Clohesyomyces</taxon>
    </lineage>
</organism>
<dbReference type="AlphaFoldDB" id="A0A1Y2A439"/>
<sequence length="60" mass="6894">MFGFGGSIRRDDVGLRKLQLEFEFMTEVMPRCTCVTKRDLDKLVSKVNASLRSRIGISRE</sequence>